<gene>
    <name evidence="9" type="ORF">SKAU_G00320550</name>
</gene>
<name>A0A9Q1ENR1_SYNKA</name>
<accession>A0A9Q1ENR1</accession>
<dbReference type="GO" id="GO:0016020">
    <property type="term" value="C:membrane"/>
    <property type="evidence" value="ECO:0007669"/>
    <property type="project" value="UniProtKB-SubCell"/>
</dbReference>
<dbReference type="GO" id="GO:0036038">
    <property type="term" value="C:MKS complex"/>
    <property type="evidence" value="ECO:0007669"/>
    <property type="project" value="TreeGrafter"/>
</dbReference>
<evidence type="ECO:0000313" key="9">
    <source>
        <dbReference type="EMBL" id="KAJ8342127.1"/>
    </source>
</evidence>
<protein>
    <recommendedName>
        <fullName evidence="2">Transmembrane protein 107</fullName>
    </recommendedName>
</protein>
<reference evidence="9" key="1">
    <citation type="journal article" date="2023" name="Science">
        <title>Genome structures resolve the early diversification of teleost fishes.</title>
        <authorList>
            <person name="Parey E."/>
            <person name="Louis A."/>
            <person name="Montfort J."/>
            <person name="Bouchez O."/>
            <person name="Roques C."/>
            <person name="Iampietro C."/>
            <person name="Lluch J."/>
            <person name="Castinel A."/>
            <person name="Donnadieu C."/>
            <person name="Desvignes T."/>
            <person name="Floi Bucao C."/>
            <person name="Jouanno E."/>
            <person name="Wen M."/>
            <person name="Mejri S."/>
            <person name="Dirks R."/>
            <person name="Jansen H."/>
            <person name="Henkel C."/>
            <person name="Chen W.J."/>
            <person name="Zahm M."/>
            <person name="Cabau C."/>
            <person name="Klopp C."/>
            <person name="Thompson A.W."/>
            <person name="Robinson-Rechavi M."/>
            <person name="Braasch I."/>
            <person name="Lecointre G."/>
            <person name="Bobe J."/>
            <person name="Postlethwait J.H."/>
            <person name="Berthelot C."/>
            <person name="Roest Crollius H."/>
            <person name="Guiguen Y."/>
        </authorList>
    </citation>
    <scope>NUCLEOTIDE SEQUENCE</scope>
    <source>
        <strain evidence="9">WJC10195</strain>
    </source>
</reference>
<feature type="compositionally biased region" description="Pro residues" evidence="7">
    <location>
        <begin position="27"/>
        <end position="37"/>
    </location>
</feature>
<dbReference type="PANTHER" id="PTHR34341">
    <property type="entry name" value="TRANSMEMBRANE PROTEIN 107"/>
    <property type="match status" value="1"/>
</dbReference>
<sequence>MLYQQMRHLEQVHGPDAAQYQNSLVLPPKPPPPPPPTEAELVAEGVAEGVAELVAEEEEATPVLEPKPFGKDKKTRPFLYDYRRELFDPYLYSKPAPDPDNEPDSPLRRSSPTPARDGGAMAAVHSLIPARFLTLTAHLVIVITIFWSRESNIQACLPLDFTQEEFNTKDTQLVVALSVTLGLFVVELAGFFSGVSMFNPSQSLLSTTAHVIASVSLLFFLFEQWPCHIYWWILGFCSASVCLSFFVFQKWECWTYWFIFAFCSALPALVEIFLFIAVFGLKRKPL</sequence>
<evidence type="ECO:0000256" key="2">
    <source>
        <dbReference type="ARBA" id="ARBA00015652"/>
    </source>
</evidence>
<evidence type="ECO:0000313" key="10">
    <source>
        <dbReference type="Proteomes" id="UP001152622"/>
    </source>
</evidence>
<feature type="region of interest" description="Disordered" evidence="7">
    <location>
        <begin position="14"/>
        <end position="39"/>
    </location>
</feature>
<keyword evidence="10" id="KW-1185">Reference proteome</keyword>
<dbReference type="GO" id="GO:1904491">
    <property type="term" value="P:protein localization to ciliary transition zone"/>
    <property type="evidence" value="ECO:0007669"/>
    <property type="project" value="TreeGrafter"/>
</dbReference>
<dbReference type="EMBL" id="JAINUF010000014">
    <property type="protein sequence ID" value="KAJ8342127.1"/>
    <property type="molecule type" value="Genomic_DNA"/>
</dbReference>
<evidence type="ECO:0000256" key="4">
    <source>
        <dbReference type="ARBA" id="ARBA00022794"/>
    </source>
</evidence>
<feature type="transmembrane region" description="Helical" evidence="8">
    <location>
        <begin position="254"/>
        <end position="281"/>
    </location>
</feature>
<feature type="transmembrane region" description="Helical" evidence="8">
    <location>
        <begin position="173"/>
        <end position="192"/>
    </location>
</feature>
<dbReference type="Pfam" id="PF14995">
    <property type="entry name" value="TMEM107"/>
    <property type="match status" value="1"/>
</dbReference>
<dbReference type="Proteomes" id="UP001152622">
    <property type="component" value="Chromosome 14"/>
</dbReference>
<organism evidence="9 10">
    <name type="scientific">Synaphobranchus kaupii</name>
    <name type="common">Kaup's arrowtooth eel</name>
    <dbReference type="NCBI Taxonomy" id="118154"/>
    <lineage>
        <taxon>Eukaryota</taxon>
        <taxon>Metazoa</taxon>
        <taxon>Chordata</taxon>
        <taxon>Craniata</taxon>
        <taxon>Vertebrata</taxon>
        <taxon>Euteleostomi</taxon>
        <taxon>Actinopterygii</taxon>
        <taxon>Neopterygii</taxon>
        <taxon>Teleostei</taxon>
        <taxon>Anguilliformes</taxon>
        <taxon>Synaphobranchidae</taxon>
        <taxon>Synaphobranchus</taxon>
    </lineage>
</organism>
<evidence type="ECO:0000256" key="5">
    <source>
        <dbReference type="ARBA" id="ARBA00022989"/>
    </source>
</evidence>
<dbReference type="InterPro" id="IPR029248">
    <property type="entry name" value="TMEM107"/>
</dbReference>
<feature type="region of interest" description="Disordered" evidence="7">
    <location>
        <begin position="92"/>
        <end position="118"/>
    </location>
</feature>
<keyword evidence="5 8" id="KW-1133">Transmembrane helix</keyword>
<keyword evidence="3 8" id="KW-0812">Transmembrane</keyword>
<dbReference type="OrthoDB" id="2114471at2759"/>
<dbReference type="GO" id="GO:1905515">
    <property type="term" value="P:non-motile cilium assembly"/>
    <property type="evidence" value="ECO:0007669"/>
    <property type="project" value="TreeGrafter"/>
</dbReference>
<dbReference type="AlphaFoldDB" id="A0A9Q1ENR1"/>
<dbReference type="PANTHER" id="PTHR34341:SF1">
    <property type="entry name" value="TRANSMEMBRANE PROTEIN 107"/>
    <property type="match status" value="1"/>
</dbReference>
<feature type="transmembrane region" description="Helical" evidence="8">
    <location>
        <begin position="229"/>
        <end position="248"/>
    </location>
</feature>
<keyword evidence="4" id="KW-0970">Cilium biogenesis/degradation</keyword>
<proteinExistence type="predicted"/>
<evidence type="ECO:0000256" key="3">
    <source>
        <dbReference type="ARBA" id="ARBA00022692"/>
    </source>
</evidence>
<evidence type="ECO:0000256" key="6">
    <source>
        <dbReference type="ARBA" id="ARBA00023136"/>
    </source>
</evidence>
<evidence type="ECO:0000256" key="7">
    <source>
        <dbReference type="SAM" id="MobiDB-lite"/>
    </source>
</evidence>
<evidence type="ECO:0000256" key="1">
    <source>
        <dbReference type="ARBA" id="ARBA00004141"/>
    </source>
</evidence>
<comment type="caution">
    <text evidence="9">The sequence shown here is derived from an EMBL/GenBank/DDBJ whole genome shotgun (WGS) entry which is preliminary data.</text>
</comment>
<comment type="subcellular location">
    <subcellularLocation>
        <location evidence="1">Membrane</location>
        <topology evidence="1">Multi-pass membrane protein</topology>
    </subcellularLocation>
</comment>
<evidence type="ECO:0000256" key="8">
    <source>
        <dbReference type="SAM" id="Phobius"/>
    </source>
</evidence>
<feature type="transmembrane region" description="Helical" evidence="8">
    <location>
        <begin position="204"/>
        <end position="222"/>
    </location>
</feature>
<keyword evidence="6 8" id="KW-0472">Membrane</keyword>